<name>A0A4V3A2J3_9LACO</name>
<reference evidence="1 2" key="1">
    <citation type="journal article" date="2019" name="Appl. Microbiol. Biotechnol.">
        <title>Uncovering carbohydrate metabolism through a genotype-phenotype association study of 56 lactic acid bacteria genomes.</title>
        <authorList>
            <person name="Buron-Moles G."/>
            <person name="Chailyan A."/>
            <person name="Dolejs I."/>
            <person name="Forster J."/>
            <person name="Miks M.H."/>
        </authorList>
    </citation>
    <scope>NUCLEOTIDE SEQUENCE [LARGE SCALE GENOMIC DNA]</scope>
    <source>
        <strain evidence="1 2">ATCC 700006</strain>
    </source>
</reference>
<dbReference type="AlphaFoldDB" id="A0A4V3A2J3"/>
<dbReference type="EMBL" id="PUFI01000009">
    <property type="protein sequence ID" value="TDG68915.1"/>
    <property type="molecule type" value="Genomic_DNA"/>
</dbReference>
<dbReference type="RefSeq" id="WP_010008131.1">
    <property type="nucleotide sequence ID" value="NZ_JAGYGP010000002.1"/>
</dbReference>
<gene>
    <name evidence="1" type="ORF">C5L23_000834</name>
</gene>
<proteinExistence type="predicted"/>
<evidence type="ECO:0000313" key="1">
    <source>
        <dbReference type="EMBL" id="TDG68915.1"/>
    </source>
</evidence>
<dbReference type="STRING" id="907931.GCA_000165675_00547"/>
<dbReference type="Proteomes" id="UP000295681">
    <property type="component" value="Unassembled WGS sequence"/>
</dbReference>
<comment type="caution">
    <text evidence="1">The sequence shown here is derived from an EMBL/GenBank/DDBJ whole genome shotgun (WGS) entry which is preliminary data.</text>
</comment>
<sequence length="57" mass="6455">MADYLSLLNQVRSGELTSFEVTPEVFSDFQKAWASFDYQSAIRGVAHQNGHITYEKA</sequence>
<organism evidence="1 2">
    <name type="scientific">Leuconostoc fallax</name>
    <dbReference type="NCBI Taxonomy" id="1251"/>
    <lineage>
        <taxon>Bacteria</taxon>
        <taxon>Bacillati</taxon>
        <taxon>Bacillota</taxon>
        <taxon>Bacilli</taxon>
        <taxon>Lactobacillales</taxon>
        <taxon>Lactobacillaceae</taxon>
        <taxon>Leuconostoc</taxon>
    </lineage>
</organism>
<keyword evidence="2" id="KW-1185">Reference proteome</keyword>
<accession>A0A4V3A2J3</accession>
<protein>
    <submittedName>
        <fullName evidence="1">Uncharacterized protein</fullName>
    </submittedName>
</protein>
<evidence type="ECO:0000313" key="2">
    <source>
        <dbReference type="Proteomes" id="UP000295681"/>
    </source>
</evidence>